<keyword evidence="2" id="KW-1185">Reference proteome</keyword>
<dbReference type="WBParaSite" id="nRc.2.0.1.t44496-RA">
    <property type="protein sequence ID" value="nRc.2.0.1.t44496-RA"/>
    <property type="gene ID" value="nRc.2.0.1.g44496"/>
</dbReference>
<feature type="signal peptide" evidence="1">
    <location>
        <begin position="1"/>
        <end position="20"/>
    </location>
</feature>
<dbReference type="AlphaFoldDB" id="A0A915L1Z2"/>
<dbReference type="Proteomes" id="UP000887565">
    <property type="component" value="Unplaced"/>
</dbReference>
<reference evidence="3" key="1">
    <citation type="submission" date="2022-11" db="UniProtKB">
        <authorList>
            <consortium name="WormBaseParasite"/>
        </authorList>
    </citation>
    <scope>IDENTIFICATION</scope>
</reference>
<name>A0A915L1Z2_ROMCU</name>
<feature type="chain" id="PRO_5037317865" evidence="1">
    <location>
        <begin position="21"/>
        <end position="101"/>
    </location>
</feature>
<protein>
    <submittedName>
        <fullName evidence="3">Uncharacterized protein</fullName>
    </submittedName>
</protein>
<accession>A0A915L1Z2</accession>
<proteinExistence type="predicted"/>
<evidence type="ECO:0000313" key="2">
    <source>
        <dbReference type="Proteomes" id="UP000887565"/>
    </source>
</evidence>
<keyword evidence="1" id="KW-0732">Signal</keyword>
<organism evidence="2 3">
    <name type="scientific">Romanomermis culicivorax</name>
    <name type="common">Nematode worm</name>
    <dbReference type="NCBI Taxonomy" id="13658"/>
    <lineage>
        <taxon>Eukaryota</taxon>
        <taxon>Metazoa</taxon>
        <taxon>Ecdysozoa</taxon>
        <taxon>Nematoda</taxon>
        <taxon>Enoplea</taxon>
        <taxon>Dorylaimia</taxon>
        <taxon>Mermithida</taxon>
        <taxon>Mermithoidea</taxon>
        <taxon>Mermithidae</taxon>
        <taxon>Romanomermis</taxon>
    </lineage>
</organism>
<evidence type="ECO:0000313" key="3">
    <source>
        <dbReference type="WBParaSite" id="nRc.2.0.1.t44496-RA"/>
    </source>
</evidence>
<sequence>MFIKFTYLIICIYTFREVDSDSMVHCYSCMDVGDCVDGHCLGDYCASITINNVGFSTVVKTCVDDSVRTKYISEDRPCRRYDFSNGFLTDVCICGSNYCNV</sequence>
<evidence type="ECO:0000256" key="1">
    <source>
        <dbReference type="SAM" id="SignalP"/>
    </source>
</evidence>